<keyword evidence="2" id="KW-1185">Reference proteome</keyword>
<dbReference type="EMBL" id="LAVV01003132">
    <property type="protein sequence ID" value="KNZ62351.1"/>
    <property type="molecule type" value="Genomic_DNA"/>
</dbReference>
<protein>
    <submittedName>
        <fullName evidence="1">Coiled coil AKL27</fullName>
    </submittedName>
</protein>
<reference evidence="1 2" key="1">
    <citation type="submission" date="2015-08" db="EMBL/GenBank/DDBJ databases">
        <title>Next Generation Sequencing and Analysis of the Genome of Puccinia sorghi L Schw, the Causal Agent of Maize Common Rust.</title>
        <authorList>
            <person name="Rochi L."/>
            <person name="Burguener G."/>
            <person name="Darino M."/>
            <person name="Turjanski A."/>
            <person name="Kreff E."/>
            <person name="Dieguez M.J."/>
            <person name="Sacco F."/>
        </authorList>
    </citation>
    <scope>NUCLEOTIDE SEQUENCE [LARGE SCALE GENOMIC DNA]</scope>
    <source>
        <strain evidence="1 2">RO10H11247</strain>
    </source>
</reference>
<organism evidence="1 2">
    <name type="scientific">Puccinia sorghi</name>
    <dbReference type="NCBI Taxonomy" id="27349"/>
    <lineage>
        <taxon>Eukaryota</taxon>
        <taxon>Fungi</taxon>
        <taxon>Dikarya</taxon>
        <taxon>Basidiomycota</taxon>
        <taxon>Pucciniomycotina</taxon>
        <taxon>Pucciniomycetes</taxon>
        <taxon>Pucciniales</taxon>
        <taxon>Pucciniaceae</taxon>
        <taxon>Puccinia</taxon>
    </lineage>
</organism>
<comment type="caution">
    <text evidence="1">The sequence shown here is derived from an EMBL/GenBank/DDBJ whole genome shotgun (WGS) entry which is preliminary data.</text>
</comment>
<dbReference type="AlphaFoldDB" id="A0A0L6VNS7"/>
<proteinExistence type="predicted"/>
<dbReference type="VEuPathDB" id="FungiDB:VP01_1281g4"/>
<dbReference type="Proteomes" id="UP000037035">
    <property type="component" value="Unassembled WGS sequence"/>
</dbReference>
<gene>
    <name evidence="1" type="ORF">VP01_1281g4</name>
</gene>
<evidence type="ECO:0000313" key="2">
    <source>
        <dbReference type="Proteomes" id="UP000037035"/>
    </source>
</evidence>
<evidence type="ECO:0000313" key="1">
    <source>
        <dbReference type="EMBL" id="KNZ62351.1"/>
    </source>
</evidence>
<name>A0A0L6VNS7_9BASI</name>
<sequence>MIDLILDYNAFYKHSLDKEERAGDEEENKDEIKIIPKKSTTTISLESRGSTPSIVSTLLTSESHGNSMLIVLRRSQILDPENLLWECFETAVDSPTLCDHQDSFWIDSICKELDPDGVNIIQCLCLYKFQCQFMILVFSIIQQDLWKESYTTKPNHSMRRFAMARQSWPSSIRQF</sequence>
<accession>A0A0L6VNS7</accession>